<gene>
    <name evidence="1" type="ORF">RFULGI_LOCUS10357</name>
</gene>
<accession>A0A9N9HPX2</accession>
<evidence type="ECO:0000313" key="1">
    <source>
        <dbReference type="EMBL" id="CAG8699776.1"/>
    </source>
</evidence>
<proteinExistence type="predicted"/>
<dbReference type="Proteomes" id="UP000789396">
    <property type="component" value="Unassembled WGS sequence"/>
</dbReference>
<feature type="non-terminal residue" evidence="1">
    <location>
        <position position="136"/>
    </location>
</feature>
<protein>
    <submittedName>
        <fullName evidence="1">4666_t:CDS:1</fullName>
    </submittedName>
</protein>
<keyword evidence="2" id="KW-1185">Reference proteome</keyword>
<organism evidence="1 2">
    <name type="scientific">Racocetra fulgida</name>
    <dbReference type="NCBI Taxonomy" id="60492"/>
    <lineage>
        <taxon>Eukaryota</taxon>
        <taxon>Fungi</taxon>
        <taxon>Fungi incertae sedis</taxon>
        <taxon>Mucoromycota</taxon>
        <taxon>Glomeromycotina</taxon>
        <taxon>Glomeromycetes</taxon>
        <taxon>Diversisporales</taxon>
        <taxon>Gigasporaceae</taxon>
        <taxon>Racocetra</taxon>
    </lineage>
</organism>
<name>A0A9N9HPX2_9GLOM</name>
<sequence length="136" mass="15018">MEKSKSDLLKETNRYKPFDDSTLRDVEAKTKVTPFLYRAVFTAALSVISTVMLILEKDYNLTQTEQTSIVGGGAIGALGAGDLENARNVLSIIYPDSSQEFLDKEIEDIHSAVSEDAKGSYAKLIQPPYLKPFLIV</sequence>
<dbReference type="AlphaFoldDB" id="A0A9N9HPX2"/>
<evidence type="ECO:0000313" key="2">
    <source>
        <dbReference type="Proteomes" id="UP000789396"/>
    </source>
</evidence>
<reference evidence="1" key="1">
    <citation type="submission" date="2021-06" db="EMBL/GenBank/DDBJ databases">
        <authorList>
            <person name="Kallberg Y."/>
            <person name="Tangrot J."/>
            <person name="Rosling A."/>
        </authorList>
    </citation>
    <scope>NUCLEOTIDE SEQUENCE</scope>
    <source>
        <strain evidence="1">IN212</strain>
    </source>
</reference>
<comment type="caution">
    <text evidence="1">The sequence shown here is derived from an EMBL/GenBank/DDBJ whole genome shotgun (WGS) entry which is preliminary data.</text>
</comment>
<dbReference type="EMBL" id="CAJVPZ010020318">
    <property type="protein sequence ID" value="CAG8699776.1"/>
    <property type="molecule type" value="Genomic_DNA"/>
</dbReference>
<dbReference type="OrthoDB" id="2408783at2759"/>